<dbReference type="EMBL" id="JASJQH010002087">
    <property type="protein sequence ID" value="KAK9760489.1"/>
    <property type="molecule type" value="Genomic_DNA"/>
</dbReference>
<comment type="caution">
    <text evidence="6">The sequence shown here is derived from an EMBL/GenBank/DDBJ whole genome shotgun (WGS) entry which is preliminary data.</text>
</comment>
<name>A0ABR2WG72_9FUNG</name>
<feature type="signal peptide" evidence="4">
    <location>
        <begin position="1"/>
        <end position="19"/>
    </location>
</feature>
<evidence type="ECO:0000313" key="6">
    <source>
        <dbReference type="EMBL" id="KAK9760489.1"/>
    </source>
</evidence>
<keyword evidence="3" id="KW-0812">Transmembrane</keyword>
<keyword evidence="3" id="KW-1133">Transmembrane helix</keyword>
<gene>
    <name evidence="6" type="ORF">K7432_015418</name>
</gene>
<protein>
    <recommendedName>
        <fullName evidence="5">SH3 domain-containing protein</fullName>
    </recommendedName>
</protein>
<evidence type="ECO:0000313" key="7">
    <source>
        <dbReference type="Proteomes" id="UP001479436"/>
    </source>
</evidence>
<proteinExistence type="predicted"/>
<feature type="transmembrane region" description="Helical" evidence="3">
    <location>
        <begin position="241"/>
        <end position="265"/>
    </location>
</feature>
<reference evidence="6 7" key="1">
    <citation type="submission" date="2023-04" db="EMBL/GenBank/DDBJ databases">
        <title>Genome of Basidiobolus ranarum AG-B5.</title>
        <authorList>
            <person name="Stajich J.E."/>
            <person name="Carter-House D."/>
            <person name="Gryganskyi A."/>
        </authorList>
    </citation>
    <scope>NUCLEOTIDE SEQUENCE [LARGE SCALE GENOMIC DNA]</scope>
    <source>
        <strain evidence="6 7">AG-B5</strain>
    </source>
</reference>
<dbReference type="SMART" id="SM00326">
    <property type="entry name" value="SH3"/>
    <property type="match status" value="1"/>
</dbReference>
<dbReference type="InterPro" id="IPR036028">
    <property type="entry name" value="SH3-like_dom_sf"/>
</dbReference>
<keyword evidence="3" id="KW-0472">Membrane</keyword>
<keyword evidence="1 2" id="KW-0728">SH3 domain</keyword>
<evidence type="ECO:0000256" key="2">
    <source>
        <dbReference type="PROSITE-ProRule" id="PRU00192"/>
    </source>
</evidence>
<dbReference type="Gene3D" id="2.30.30.40">
    <property type="entry name" value="SH3 Domains"/>
    <property type="match status" value="1"/>
</dbReference>
<evidence type="ECO:0000259" key="5">
    <source>
        <dbReference type="PROSITE" id="PS50002"/>
    </source>
</evidence>
<keyword evidence="4" id="KW-0732">Signal</keyword>
<evidence type="ECO:0000256" key="4">
    <source>
        <dbReference type="SAM" id="SignalP"/>
    </source>
</evidence>
<feature type="domain" description="SH3" evidence="5">
    <location>
        <begin position="297"/>
        <end position="358"/>
    </location>
</feature>
<feature type="chain" id="PRO_5045122976" description="SH3 domain-containing protein" evidence="4">
    <location>
        <begin position="20"/>
        <end position="390"/>
    </location>
</feature>
<accession>A0ABR2WG72</accession>
<dbReference type="PROSITE" id="PS50002">
    <property type="entry name" value="SH3"/>
    <property type="match status" value="1"/>
</dbReference>
<dbReference type="Pfam" id="PF00018">
    <property type="entry name" value="SH3_1"/>
    <property type="match status" value="1"/>
</dbReference>
<dbReference type="InterPro" id="IPR001452">
    <property type="entry name" value="SH3_domain"/>
</dbReference>
<dbReference type="SUPFAM" id="SSF50044">
    <property type="entry name" value="SH3-domain"/>
    <property type="match status" value="1"/>
</dbReference>
<organism evidence="6 7">
    <name type="scientific">Basidiobolus ranarum</name>
    <dbReference type="NCBI Taxonomy" id="34480"/>
    <lineage>
        <taxon>Eukaryota</taxon>
        <taxon>Fungi</taxon>
        <taxon>Fungi incertae sedis</taxon>
        <taxon>Zoopagomycota</taxon>
        <taxon>Entomophthoromycotina</taxon>
        <taxon>Basidiobolomycetes</taxon>
        <taxon>Basidiobolales</taxon>
        <taxon>Basidiobolaceae</taxon>
        <taxon>Basidiobolus</taxon>
    </lineage>
</organism>
<keyword evidence="7" id="KW-1185">Reference proteome</keyword>
<evidence type="ECO:0000256" key="1">
    <source>
        <dbReference type="ARBA" id="ARBA00022443"/>
    </source>
</evidence>
<dbReference type="Proteomes" id="UP001479436">
    <property type="component" value="Unassembled WGS sequence"/>
</dbReference>
<evidence type="ECO:0000256" key="3">
    <source>
        <dbReference type="SAM" id="Phobius"/>
    </source>
</evidence>
<sequence>MITLRVIGLFHLAIISVSSQTVSLPSPLPLPPTEPGCFSLKDSNFCGSGFGEYYISNKTIVNGVPTTDIVAFDRAMGFYFGSPSDIKEINTQFGCLGGAGWDGIYEPPYRASFTCRSLLLRDPNALACNENNPVAPLCRSTCLVYTKGWETVIRNETACPAPPDQEEIKIRNTLAWCDVAPFNGTVGNCIDSKEDQETTCGFALPLQFPYLCTFCQFSNDACCRSESARSCGITIAPNSHVSLICSIVFGCLGGIGLVVGVIFFCKRRKLDKTDIKNVEIEKTKTSGSTSRLNSSVSSVSECVCEFTYEATLPDELSIESGDNILILWMFDDGWAVGRNLTQGGEGAFPLACVVRKMADSGCSSVTSVFGNSFPRRVSSKRNSNRPKSDV</sequence>